<evidence type="ECO:0000259" key="8">
    <source>
        <dbReference type="PROSITE" id="PS51778"/>
    </source>
</evidence>
<comment type="similarity">
    <text evidence="2">Belongs to the YSP2 family.</text>
</comment>
<keyword evidence="5" id="KW-0472">Membrane</keyword>
<dbReference type="OrthoDB" id="2162691at2759"/>
<feature type="compositionally biased region" description="Low complexity" evidence="7">
    <location>
        <begin position="45"/>
        <end position="54"/>
    </location>
</feature>
<evidence type="ECO:0000256" key="1">
    <source>
        <dbReference type="ARBA" id="ARBA00004586"/>
    </source>
</evidence>
<name>G8BS45_TETPH</name>
<dbReference type="PANTHER" id="PTHR23319">
    <property type="entry name" value="GRAM DOMAIN CONTAINING 1B, ISOFORM E"/>
    <property type="match status" value="1"/>
</dbReference>
<feature type="compositionally biased region" description="Polar residues" evidence="7">
    <location>
        <begin position="663"/>
        <end position="676"/>
    </location>
</feature>
<feature type="compositionally biased region" description="Basic and acidic residues" evidence="7">
    <location>
        <begin position="139"/>
        <end position="149"/>
    </location>
</feature>
<dbReference type="GO" id="GO:0032541">
    <property type="term" value="C:cortical endoplasmic reticulum"/>
    <property type="evidence" value="ECO:0007669"/>
    <property type="project" value="TreeGrafter"/>
</dbReference>
<dbReference type="EMBL" id="HE612859">
    <property type="protein sequence ID" value="CCE62666.1"/>
    <property type="molecule type" value="Genomic_DNA"/>
</dbReference>
<dbReference type="KEGG" id="tpf:TPHA_0D00220"/>
<evidence type="ECO:0000313" key="10">
    <source>
        <dbReference type="Proteomes" id="UP000005666"/>
    </source>
</evidence>
<dbReference type="PROSITE" id="PS51778">
    <property type="entry name" value="VAST"/>
    <property type="match status" value="1"/>
</dbReference>
<evidence type="ECO:0000256" key="7">
    <source>
        <dbReference type="SAM" id="MobiDB-lite"/>
    </source>
</evidence>
<dbReference type="PANTHER" id="PTHR23319:SF4">
    <property type="entry name" value="GRAM DOMAIN CONTAINING 1B, ISOFORM E"/>
    <property type="match status" value="1"/>
</dbReference>
<evidence type="ECO:0000256" key="6">
    <source>
        <dbReference type="ARBA" id="ARBA00037847"/>
    </source>
</evidence>
<dbReference type="eggNOG" id="KOG1032">
    <property type="taxonomic scope" value="Eukaryota"/>
</dbReference>
<dbReference type="GeneID" id="11534544"/>
<comment type="subcellular location">
    <subcellularLocation>
        <location evidence="6">Endomembrane system</location>
        <topology evidence="6">Single-pass membrane protein</topology>
    </subcellularLocation>
    <subcellularLocation>
        <location evidence="1">Endoplasmic reticulum membrane</location>
    </subcellularLocation>
</comment>
<feature type="region of interest" description="Disordered" evidence="7">
    <location>
        <begin position="38"/>
        <end position="76"/>
    </location>
</feature>
<dbReference type="GO" id="GO:0005886">
    <property type="term" value="C:plasma membrane"/>
    <property type="evidence" value="ECO:0007669"/>
    <property type="project" value="TreeGrafter"/>
</dbReference>
<evidence type="ECO:0000256" key="3">
    <source>
        <dbReference type="ARBA" id="ARBA00022692"/>
    </source>
</evidence>
<dbReference type="GO" id="GO:0005789">
    <property type="term" value="C:endoplasmic reticulum membrane"/>
    <property type="evidence" value="ECO:0007669"/>
    <property type="project" value="UniProtKB-SubCell"/>
</dbReference>
<sequence>MSRLLWNKYSANDNRLQDIKNASNSTIANSTSETVLKISTRPSYEESSGENSGNMSDVDEICSKGSRGTLQTKHSQHVLTTKRSLMRMGSDHISMKSLPADPHVSEINSLSENGATYSDDNEALKLVNGFVDKGSYQLDSKEKNDRQNKSLDFNPNNANDQNASNYSFLGNVMTSLAFGKGNHDMDQNYSLDKFSEKQHFASTTRDKIFHNLFQSIAEDERLIDTFENFKIIIDILGKKNVTYFGDLYISSHHLSFNSKSLNGLNFNFTLLFTDVLKIKLSGKSNIVVKTTNGDLLITSKNSKQKKTNLLIADLHTLLNDSHSSQSILYSGVNNTEHANRALSPTLLLTHNNKCPSGENLHNQRKISENNDELIQNAIRSVDDYSTSELNFTNDNDSDIEFDYDNVDAQVTGTEDSLCDLDNSNQSIYILKPDSKYSYNGPAIHSKTSGSSEKLHKNEYVLSETVLNSPPGLVFQLMFSDLNYNFWLEFGKVQSNTEFSGFGIYEDNIDEDGNTYREYKYTKALNYPIGPKSTTCFTRDTILRMDFTDHIDVLNTTTTPDVPSGDSFSMKTRYQFSWGDDNTCVLKISYWVDWTGSSWIKGMIDSSCKSGQISVNKEMIPFIQEYVRKHTIQSKSVPPKKKISIDNPTYKIKESSKIQKILEPSNNSKPVSTQTARNGEKSNSKKLEDKASNTHNYIIIILLCCVTLLCSIQTYQNYVIQKTVDELNESMRIITKIVLTYWSTE</sequence>
<evidence type="ECO:0000256" key="4">
    <source>
        <dbReference type="ARBA" id="ARBA00022989"/>
    </source>
</evidence>
<accession>G8BS45</accession>
<dbReference type="InterPro" id="IPR031968">
    <property type="entry name" value="VASt"/>
</dbReference>
<dbReference type="GO" id="GO:0032366">
    <property type="term" value="P:intracellular sterol transport"/>
    <property type="evidence" value="ECO:0007669"/>
    <property type="project" value="TreeGrafter"/>
</dbReference>
<evidence type="ECO:0000256" key="2">
    <source>
        <dbReference type="ARBA" id="ARBA00006582"/>
    </source>
</evidence>
<dbReference type="GO" id="GO:0120015">
    <property type="term" value="F:sterol transfer activity"/>
    <property type="evidence" value="ECO:0007669"/>
    <property type="project" value="TreeGrafter"/>
</dbReference>
<evidence type="ECO:0000256" key="5">
    <source>
        <dbReference type="ARBA" id="ARBA00023136"/>
    </source>
</evidence>
<dbReference type="Pfam" id="PF16016">
    <property type="entry name" value="VASt"/>
    <property type="match status" value="1"/>
</dbReference>
<protein>
    <recommendedName>
        <fullName evidence="8">VASt domain-containing protein</fullName>
    </recommendedName>
</protein>
<keyword evidence="4" id="KW-1133">Transmembrane helix</keyword>
<dbReference type="Pfam" id="PF02893">
    <property type="entry name" value="GRAM"/>
    <property type="match status" value="1"/>
</dbReference>
<dbReference type="HOGENOM" id="CLU_373464_0_0_1"/>
<dbReference type="InterPro" id="IPR051482">
    <property type="entry name" value="Cholesterol_transport"/>
</dbReference>
<dbReference type="STRING" id="1071381.G8BS45"/>
<dbReference type="GO" id="GO:0005739">
    <property type="term" value="C:mitochondrion"/>
    <property type="evidence" value="ECO:0007669"/>
    <property type="project" value="TreeGrafter"/>
</dbReference>
<dbReference type="Proteomes" id="UP000005666">
    <property type="component" value="Chromosome 4"/>
</dbReference>
<dbReference type="GO" id="GO:0140268">
    <property type="term" value="C:endoplasmic reticulum-plasma membrane contact site"/>
    <property type="evidence" value="ECO:0007669"/>
    <property type="project" value="TreeGrafter"/>
</dbReference>
<organism evidence="9 10">
    <name type="scientific">Tetrapisispora phaffii (strain ATCC 24235 / CBS 4417 / NBRC 1672 / NRRL Y-8282 / UCD 70-5)</name>
    <name type="common">Yeast</name>
    <name type="synonym">Fabospora phaffii</name>
    <dbReference type="NCBI Taxonomy" id="1071381"/>
    <lineage>
        <taxon>Eukaryota</taxon>
        <taxon>Fungi</taxon>
        <taxon>Dikarya</taxon>
        <taxon>Ascomycota</taxon>
        <taxon>Saccharomycotina</taxon>
        <taxon>Saccharomycetes</taxon>
        <taxon>Saccharomycetales</taxon>
        <taxon>Saccharomycetaceae</taxon>
        <taxon>Tetrapisispora</taxon>
    </lineage>
</organism>
<dbReference type="RefSeq" id="XP_003685100.1">
    <property type="nucleotide sequence ID" value="XM_003685052.1"/>
</dbReference>
<dbReference type="Gene3D" id="2.30.29.30">
    <property type="entry name" value="Pleckstrin-homology domain (PH domain)/Phosphotyrosine-binding domain (PTB)"/>
    <property type="match status" value="1"/>
</dbReference>
<proteinExistence type="inferred from homology"/>
<reference evidence="9 10" key="1">
    <citation type="journal article" date="2011" name="Proc. Natl. Acad. Sci. U.S.A.">
        <title>Evolutionary erosion of yeast sex chromosomes by mating-type switching accidents.</title>
        <authorList>
            <person name="Gordon J.L."/>
            <person name="Armisen D."/>
            <person name="Proux-Wera E."/>
            <person name="Oheigeartaigh S.S."/>
            <person name="Byrne K.P."/>
            <person name="Wolfe K.H."/>
        </authorList>
    </citation>
    <scope>NUCLEOTIDE SEQUENCE [LARGE SCALE GENOMIC DNA]</scope>
    <source>
        <strain evidence="10">ATCC 24235 / CBS 4417 / NBRC 1672 / NRRL Y-8282 / UCD 70-5</strain>
    </source>
</reference>
<feature type="region of interest" description="Disordered" evidence="7">
    <location>
        <begin position="662"/>
        <end position="686"/>
    </location>
</feature>
<dbReference type="AlphaFoldDB" id="G8BS45"/>
<keyword evidence="10" id="KW-1185">Reference proteome</keyword>
<feature type="compositionally biased region" description="Basic and acidic residues" evidence="7">
    <location>
        <begin position="677"/>
        <end position="686"/>
    </location>
</feature>
<feature type="region of interest" description="Disordered" evidence="7">
    <location>
        <begin position="137"/>
        <end position="159"/>
    </location>
</feature>
<feature type="domain" description="VASt" evidence="8">
    <location>
        <begin position="457"/>
        <end position="630"/>
    </location>
</feature>
<evidence type="ECO:0000313" key="9">
    <source>
        <dbReference type="EMBL" id="CCE62666.1"/>
    </source>
</evidence>
<dbReference type="InterPro" id="IPR004182">
    <property type="entry name" value="GRAM"/>
</dbReference>
<gene>
    <name evidence="9" type="primary">TPHA0D00220</name>
    <name evidence="9" type="ordered locus">TPHA_0D00220</name>
</gene>
<feature type="compositionally biased region" description="Polar residues" evidence="7">
    <location>
        <begin position="66"/>
        <end position="76"/>
    </location>
</feature>
<dbReference type="InterPro" id="IPR011993">
    <property type="entry name" value="PH-like_dom_sf"/>
</dbReference>
<keyword evidence="3" id="KW-0812">Transmembrane</keyword>
<dbReference type="GO" id="GO:0032934">
    <property type="term" value="F:sterol binding"/>
    <property type="evidence" value="ECO:0007669"/>
    <property type="project" value="TreeGrafter"/>
</dbReference>